<dbReference type="InterPro" id="IPR043502">
    <property type="entry name" value="DNA/RNA_pol_sf"/>
</dbReference>
<dbReference type="EMBL" id="LR862136">
    <property type="protein sequence ID" value="CAD1842484.1"/>
    <property type="molecule type" value="Genomic_DNA"/>
</dbReference>
<organism evidence="2">
    <name type="scientific">Ananas comosus var. bracteatus</name>
    <name type="common">red pineapple</name>
    <dbReference type="NCBI Taxonomy" id="296719"/>
    <lineage>
        <taxon>Eukaryota</taxon>
        <taxon>Viridiplantae</taxon>
        <taxon>Streptophyta</taxon>
        <taxon>Embryophyta</taxon>
        <taxon>Tracheophyta</taxon>
        <taxon>Spermatophyta</taxon>
        <taxon>Magnoliopsida</taxon>
        <taxon>Liliopsida</taxon>
        <taxon>Poales</taxon>
        <taxon>Bromeliaceae</taxon>
        <taxon>Bromelioideae</taxon>
        <taxon>Ananas</taxon>
    </lineage>
</organism>
<proteinExistence type="predicted"/>
<dbReference type="Pfam" id="PF00078">
    <property type="entry name" value="RVT_1"/>
    <property type="match status" value="1"/>
</dbReference>
<gene>
    <name evidence="2" type="ORF">CB5_LOCUS25695</name>
</gene>
<name>A0A6V7QH48_ANACO</name>
<dbReference type="PANTHER" id="PTHR31635">
    <property type="entry name" value="REVERSE TRANSCRIPTASE DOMAIN-CONTAINING PROTEIN-RELATED"/>
    <property type="match status" value="1"/>
</dbReference>
<dbReference type="CDD" id="cd01650">
    <property type="entry name" value="RT_nLTR_like"/>
    <property type="match status" value="1"/>
</dbReference>
<dbReference type="SUPFAM" id="SSF56672">
    <property type="entry name" value="DNA/RNA polymerases"/>
    <property type="match status" value="1"/>
</dbReference>
<feature type="domain" description="Reverse transcriptase" evidence="1">
    <location>
        <begin position="88"/>
        <end position="364"/>
    </location>
</feature>
<evidence type="ECO:0000313" key="2">
    <source>
        <dbReference type="EMBL" id="CAD1842484.1"/>
    </source>
</evidence>
<dbReference type="PANTHER" id="PTHR31635:SF196">
    <property type="entry name" value="REVERSE TRANSCRIPTASE DOMAIN-CONTAINING PROTEIN-RELATED"/>
    <property type="match status" value="1"/>
</dbReference>
<dbReference type="InterPro" id="IPR000477">
    <property type="entry name" value="RT_dom"/>
</dbReference>
<dbReference type="AlphaFoldDB" id="A0A6V7QH48"/>
<sequence>MANHLYSFFRNQLGVEHIGRPTISLPSIFGRADCDLFNLELPFSEEEMKQAVFATAPEKASGPDDFPTLFFQRFWSTIKADVMRVFNSFYNGTGNLEGINSSWTCLIPKKSGAAMVRDYRPISLVNSITKLLSKVLATRLQSHMDHLINPFQAAFIRGRHILDNFFATHILTHHLHSTKQQAALLKLDFERAFDQISWDFLLNLLHVRGFGNRWINWVSSLLHSATTAVLLNGVLERPFPCKRGLRQGDPLSLLLFNLCVDVLFRMLQLAFASNSLPSVGIGDCKFHTLQFVDDLLLFFDGTCRSAAAIRIILDAFSEYSGLKINFNKSSIIPINLASSETSSLARFFGCSLQNFPLNYLGLPLSPRACEKLTTSL</sequence>
<accession>A0A6V7QH48</accession>
<evidence type="ECO:0000259" key="1">
    <source>
        <dbReference type="PROSITE" id="PS50878"/>
    </source>
</evidence>
<reference evidence="2" key="1">
    <citation type="submission" date="2020-07" db="EMBL/GenBank/DDBJ databases">
        <authorList>
            <person name="Lin J."/>
        </authorList>
    </citation>
    <scope>NUCLEOTIDE SEQUENCE</scope>
</reference>
<protein>
    <recommendedName>
        <fullName evidence="1">Reverse transcriptase domain-containing protein</fullName>
    </recommendedName>
</protein>
<dbReference type="PROSITE" id="PS50878">
    <property type="entry name" value="RT_POL"/>
    <property type="match status" value="1"/>
</dbReference>